<dbReference type="Gene3D" id="3.90.1300.10">
    <property type="entry name" value="Amidase signature (AS) domain"/>
    <property type="match status" value="1"/>
</dbReference>
<proteinExistence type="inferred from homology"/>
<comment type="similarity">
    <text evidence="1">Belongs to the amidase family.</text>
</comment>
<reference evidence="3" key="1">
    <citation type="submission" date="2021-04" db="EMBL/GenBank/DDBJ databases">
        <authorList>
            <person name="Zhang D.-C."/>
        </authorList>
    </citation>
    <scope>NUCLEOTIDE SEQUENCE</scope>
    <source>
        <strain evidence="3">CGMCC 1.15697</strain>
    </source>
</reference>
<dbReference type="Pfam" id="PF01425">
    <property type="entry name" value="Amidase"/>
    <property type="match status" value="1"/>
</dbReference>
<dbReference type="InterPro" id="IPR000120">
    <property type="entry name" value="Amidase"/>
</dbReference>
<evidence type="ECO:0000256" key="1">
    <source>
        <dbReference type="ARBA" id="ARBA00009199"/>
    </source>
</evidence>
<keyword evidence="4" id="KW-1185">Reference proteome</keyword>
<dbReference type="GO" id="GO:0003824">
    <property type="term" value="F:catalytic activity"/>
    <property type="evidence" value="ECO:0007669"/>
    <property type="project" value="InterPro"/>
</dbReference>
<dbReference type="SUPFAM" id="SSF75304">
    <property type="entry name" value="Amidase signature (AS) enzymes"/>
    <property type="match status" value="1"/>
</dbReference>
<dbReference type="InterPro" id="IPR036928">
    <property type="entry name" value="AS_sf"/>
</dbReference>
<dbReference type="InterPro" id="IPR023631">
    <property type="entry name" value="Amidase_dom"/>
</dbReference>
<gene>
    <name evidence="3" type="ORF">KAJ83_16115</name>
</gene>
<dbReference type="Proteomes" id="UP000672602">
    <property type="component" value="Unassembled WGS sequence"/>
</dbReference>
<evidence type="ECO:0000259" key="2">
    <source>
        <dbReference type="Pfam" id="PF01425"/>
    </source>
</evidence>
<dbReference type="RefSeq" id="WP_210683141.1">
    <property type="nucleotide sequence ID" value="NZ_JAGMWN010000009.1"/>
</dbReference>
<protein>
    <submittedName>
        <fullName evidence="3">Amidase</fullName>
    </submittedName>
</protein>
<dbReference type="PROSITE" id="PS00571">
    <property type="entry name" value="AMIDASES"/>
    <property type="match status" value="1"/>
</dbReference>
<evidence type="ECO:0000313" key="4">
    <source>
        <dbReference type="Proteomes" id="UP000672602"/>
    </source>
</evidence>
<dbReference type="InterPro" id="IPR020556">
    <property type="entry name" value="Amidase_CS"/>
</dbReference>
<evidence type="ECO:0000313" key="3">
    <source>
        <dbReference type="EMBL" id="MBP5858548.1"/>
    </source>
</evidence>
<dbReference type="EMBL" id="JAGMWN010000009">
    <property type="protein sequence ID" value="MBP5858548.1"/>
    <property type="molecule type" value="Genomic_DNA"/>
</dbReference>
<feature type="domain" description="Amidase" evidence="2">
    <location>
        <begin position="35"/>
        <end position="437"/>
    </location>
</feature>
<dbReference type="AlphaFoldDB" id="A0A8J7SKL4"/>
<organism evidence="3 4">
    <name type="scientific">Marivibrio halodurans</name>
    <dbReference type="NCBI Taxonomy" id="2039722"/>
    <lineage>
        <taxon>Bacteria</taxon>
        <taxon>Pseudomonadati</taxon>
        <taxon>Pseudomonadota</taxon>
        <taxon>Alphaproteobacteria</taxon>
        <taxon>Rhodospirillales</taxon>
        <taxon>Rhodospirillaceae</taxon>
        <taxon>Marivibrio</taxon>
    </lineage>
</organism>
<dbReference type="PANTHER" id="PTHR11895:SF7">
    <property type="entry name" value="GLUTAMYL-TRNA(GLN) AMIDOTRANSFERASE SUBUNIT A, MITOCHONDRIAL"/>
    <property type="match status" value="1"/>
</dbReference>
<accession>A0A8J7SKL4</accession>
<sequence length="454" mass="48044">MPTVDRIRPIEQGARPTLRETARAIAARELTCVDLAKSCIDAAEASEPDIHAYTFLDPEGALRRARALDAEIADGGYRGPLHGVPIAVKDIIDVEGMPTRAGSQVLSEATTSRADSEIVAVFRKLGAVVMGKANTHEFAFGATTPPTRNPVDPRAIAGGSSGGSAAAVAAGSARLALGTDTGGSVRLPAALCGIVGFRPKPRPDIGMGGIVPLAPEYDQWGLLAETANDIALIWRALAGDDKDDAGPASPPFVVPEDIAATVSGIDDEVAEVFAATAARIANARVAIRRTTLPDLREIMPSRMALQLRQVLQEHRAAGWWPAARDLYGPETRHNLDIAESQEALDLSDARGHVRAFDVVIDGSFRDDEILILPTTPVAAPDFEETTRIALADGERHPLVKLLALATLPFSRPSLASLTIPCGRTARGRPVGLQLVGRDETRLLRAGIGVEEALR</sequence>
<dbReference type="PANTHER" id="PTHR11895">
    <property type="entry name" value="TRANSAMIDASE"/>
    <property type="match status" value="1"/>
</dbReference>
<comment type="caution">
    <text evidence="3">The sequence shown here is derived from an EMBL/GenBank/DDBJ whole genome shotgun (WGS) entry which is preliminary data.</text>
</comment>
<name>A0A8J7SKL4_9PROT</name>